<organism evidence="1 2">
    <name type="scientific">Ensete ventricosum</name>
    <name type="common">Abyssinian banana</name>
    <name type="synonym">Musa ensete</name>
    <dbReference type="NCBI Taxonomy" id="4639"/>
    <lineage>
        <taxon>Eukaryota</taxon>
        <taxon>Viridiplantae</taxon>
        <taxon>Streptophyta</taxon>
        <taxon>Embryophyta</taxon>
        <taxon>Tracheophyta</taxon>
        <taxon>Spermatophyta</taxon>
        <taxon>Magnoliopsida</taxon>
        <taxon>Liliopsida</taxon>
        <taxon>Zingiberales</taxon>
        <taxon>Musaceae</taxon>
        <taxon>Ensete</taxon>
    </lineage>
</organism>
<dbReference type="Proteomes" id="UP000287651">
    <property type="component" value="Unassembled WGS sequence"/>
</dbReference>
<comment type="caution">
    <text evidence="1">The sequence shown here is derived from an EMBL/GenBank/DDBJ whole genome shotgun (WGS) entry which is preliminary data.</text>
</comment>
<accession>A0A427AHI7</accession>
<gene>
    <name evidence="1" type="ORF">B296_00023959</name>
</gene>
<evidence type="ECO:0000313" key="2">
    <source>
        <dbReference type="Proteomes" id="UP000287651"/>
    </source>
</evidence>
<proteinExistence type="predicted"/>
<sequence length="52" mass="5716">MGSKSVEELLENSVGVHFSGLHVDDIELRNSEQQLLATTETENGCREPFVIG</sequence>
<dbReference type="EMBL" id="AMZH03002397">
    <property type="protein sequence ID" value="RRT75719.1"/>
    <property type="molecule type" value="Genomic_DNA"/>
</dbReference>
<evidence type="ECO:0000313" key="1">
    <source>
        <dbReference type="EMBL" id="RRT75719.1"/>
    </source>
</evidence>
<name>A0A427AHI7_ENSVE</name>
<protein>
    <submittedName>
        <fullName evidence="1">Uncharacterized protein</fullName>
    </submittedName>
</protein>
<dbReference type="AlphaFoldDB" id="A0A427AHI7"/>
<reference evidence="1 2" key="1">
    <citation type="journal article" date="2014" name="Agronomy (Basel)">
        <title>A Draft Genome Sequence for Ensete ventricosum, the Drought-Tolerant Tree Against Hunger.</title>
        <authorList>
            <person name="Harrison J."/>
            <person name="Moore K.A."/>
            <person name="Paszkiewicz K."/>
            <person name="Jones T."/>
            <person name="Grant M."/>
            <person name="Ambacheew D."/>
            <person name="Muzemil S."/>
            <person name="Studholme D.J."/>
        </authorList>
    </citation>
    <scope>NUCLEOTIDE SEQUENCE [LARGE SCALE GENOMIC DNA]</scope>
</reference>